<accession>A0ACC2BAU4</accession>
<name>A0ACC2BAU4_DIPCM</name>
<evidence type="ECO:0000313" key="1">
    <source>
        <dbReference type="EMBL" id="KAJ7526851.1"/>
    </source>
</evidence>
<organism evidence="1 2">
    <name type="scientific">Diphasiastrum complanatum</name>
    <name type="common">Issler's clubmoss</name>
    <name type="synonym">Lycopodium complanatum</name>
    <dbReference type="NCBI Taxonomy" id="34168"/>
    <lineage>
        <taxon>Eukaryota</taxon>
        <taxon>Viridiplantae</taxon>
        <taxon>Streptophyta</taxon>
        <taxon>Embryophyta</taxon>
        <taxon>Tracheophyta</taxon>
        <taxon>Lycopodiopsida</taxon>
        <taxon>Lycopodiales</taxon>
        <taxon>Lycopodiaceae</taxon>
        <taxon>Lycopodioideae</taxon>
        <taxon>Diphasiastrum</taxon>
    </lineage>
</organism>
<proteinExistence type="predicted"/>
<gene>
    <name evidence="1" type="ORF">O6H91_16G025600</name>
</gene>
<dbReference type="Proteomes" id="UP001162992">
    <property type="component" value="Chromosome 16"/>
</dbReference>
<sequence>MSEHEASLDVAHDDGEEEEQVDLDGEVEPEEMVDEEVEDVVDVEEDDKLEGQEGLDLDMPEEEGIGDQDEPYAEHENGVQKHGKADGGESIEAMHTEEHASQQEAGVEQKDEKDADKNAELLLRPPHGSEVFVGGITRDTTEDDLRELCVSCGDVYEARVLKDKETGQNKGYAFVTFTTRESAEKAIETLGDSELKGKKLRFSQSQSKHRLFIGNVPKVWDKPELEKILIDQGPGVESVELLKDPNNPARNRGFAFVDYYNHACAENARKVLSRASFRLASNVPTVSWADPRSGLDTPAAMAQKKKFKSKIHNSRNSRVEVKVVYVRNLPDTVTEEQLKSLFERHGEVTRVVLPAAKPGQMKRDFGFVHFSDRSSALKALEKTETYELEGRVLETSLAKPPPEKRNVGADLSYSPQRAGVLPHSNARGRYSYGANIYGMESSSFGGPRGYNQPVIYGRGPPPAGMTMVPMMLPDGRVGYVFQQPGAAGVSQQSRGGRSGHGASAYRGGGSGTGGSRRYRPY</sequence>
<keyword evidence="2" id="KW-1185">Reference proteome</keyword>
<dbReference type="EMBL" id="CM055107">
    <property type="protein sequence ID" value="KAJ7526851.1"/>
    <property type="molecule type" value="Genomic_DNA"/>
</dbReference>
<protein>
    <submittedName>
        <fullName evidence="1">Uncharacterized protein</fullName>
    </submittedName>
</protein>
<reference evidence="2" key="1">
    <citation type="journal article" date="2024" name="Proc. Natl. Acad. Sci. U.S.A.">
        <title>Extraordinary preservation of gene collinearity over three hundred million years revealed in homosporous lycophytes.</title>
        <authorList>
            <person name="Li C."/>
            <person name="Wickell D."/>
            <person name="Kuo L.Y."/>
            <person name="Chen X."/>
            <person name="Nie B."/>
            <person name="Liao X."/>
            <person name="Peng D."/>
            <person name="Ji J."/>
            <person name="Jenkins J."/>
            <person name="Williams M."/>
            <person name="Shu S."/>
            <person name="Plott C."/>
            <person name="Barry K."/>
            <person name="Rajasekar S."/>
            <person name="Grimwood J."/>
            <person name="Han X."/>
            <person name="Sun S."/>
            <person name="Hou Z."/>
            <person name="He W."/>
            <person name="Dai G."/>
            <person name="Sun C."/>
            <person name="Schmutz J."/>
            <person name="Leebens-Mack J.H."/>
            <person name="Li F.W."/>
            <person name="Wang L."/>
        </authorList>
    </citation>
    <scope>NUCLEOTIDE SEQUENCE [LARGE SCALE GENOMIC DNA]</scope>
    <source>
        <strain evidence="2">cv. PW_Plant_1</strain>
    </source>
</reference>
<evidence type="ECO:0000313" key="2">
    <source>
        <dbReference type="Proteomes" id="UP001162992"/>
    </source>
</evidence>
<comment type="caution">
    <text evidence="1">The sequence shown here is derived from an EMBL/GenBank/DDBJ whole genome shotgun (WGS) entry which is preliminary data.</text>
</comment>